<dbReference type="AlphaFoldDB" id="A0A409V8W3"/>
<reference evidence="2 3" key="1">
    <citation type="journal article" date="2018" name="Evol. Lett.">
        <title>Horizontal gene cluster transfer increased hallucinogenic mushroom diversity.</title>
        <authorList>
            <person name="Reynolds H.T."/>
            <person name="Vijayakumar V."/>
            <person name="Gluck-Thaler E."/>
            <person name="Korotkin H.B."/>
            <person name="Matheny P.B."/>
            <person name="Slot J.C."/>
        </authorList>
    </citation>
    <scope>NUCLEOTIDE SEQUENCE [LARGE SCALE GENOMIC DNA]</scope>
    <source>
        <strain evidence="2 3">2629</strain>
    </source>
</reference>
<evidence type="ECO:0000256" key="1">
    <source>
        <dbReference type="SAM" id="MobiDB-lite"/>
    </source>
</evidence>
<name>A0A409V8W3_9AGAR</name>
<evidence type="ECO:0008006" key="4">
    <source>
        <dbReference type="Google" id="ProtNLM"/>
    </source>
</evidence>
<dbReference type="STRING" id="181874.A0A409V8W3"/>
<feature type="compositionally biased region" description="Low complexity" evidence="1">
    <location>
        <begin position="488"/>
        <end position="507"/>
    </location>
</feature>
<dbReference type="Proteomes" id="UP000284842">
    <property type="component" value="Unassembled WGS sequence"/>
</dbReference>
<protein>
    <recommendedName>
        <fullName evidence="4">F-box domain-containing protein</fullName>
    </recommendedName>
</protein>
<gene>
    <name evidence="2" type="ORF">CVT24_005989</name>
</gene>
<dbReference type="InParanoid" id="A0A409V8W3"/>
<feature type="compositionally biased region" description="Polar residues" evidence="1">
    <location>
        <begin position="609"/>
        <end position="618"/>
    </location>
</feature>
<feature type="region of interest" description="Disordered" evidence="1">
    <location>
        <begin position="268"/>
        <end position="469"/>
    </location>
</feature>
<feature type="compositionally biased region" description="Low complexity" evidence="1">
    <location>
        <begin position="401"/>
        <end position="428"/>
    </location>
</feature>
<feature type="compositionally biased region" description="Low complexity" evidence="1">
    <location>
        <begin position="122"/>
        <end position="141"/>
    </location>
</feature>
<comment type="caution">
    <text evidence="2">The sequence shown here is derived from an EMBL/GenBank/DDBJ whole genome shotgun (WGS) entry which is preliminary data.</text>
</comment>
<feature type="region of interest" description="Disordered" evidence="1">
    <location>
        <begin position="1"/>
        <end position="179"/>
    </location>
</feature>
<feature type="compositionally biased region" description="Polar residues" evidence="1">
    <location>
        <begin position="638"/>
        <end position="651"/>
    </location>
</feature>
<evidence type="ECO:0000313" key="2">
    <source>
        <dbReference type="EMBL" id="PPQ63043.1"/>
    </source>
</evidence>
<feature type="compositionally biased region" description="Low complexity" evidence="1">
    <location>
        <begin position="328"/>
        <end position="373"/>
    </location>
</feature>
<feature type="region of interest" description="Disordered" evidence="1">
    <location>
        <begin position="683"/>
        <end position="743"/>
    </location>
</feature>
<sequence length="1233" mass="130808">MMVHPSATLGTAPPSTAPARPRRLPDVGALAQQAQVTGDRPRRGPGVRRVLPTPVLKNPTPPPTQPLPIPTPLADTAASLPDQTHSRPVNVSDRIHAESKSKPPSTRHPRMSLPTPPSPFAPSGSVTSGPSSSTSSPITQSHNIRSLPSVAPLDTSNSSRSSSHTIAAEPSSSRPNALPTTFSTISSSAASNTAANTATNAPTITSVFTSISTTSSSTKISNKRSSTASAITAGIMADLDFNVDFNLDLNLVTLPPLKPPTAFDFSLSNSDSDSASDLGSDESYEDAVSSPVGTTAPSTMVVANDRPVTPPSKPAYDLFAQSPLAHASSRPSSVSPSAFTFSSTSTAAPSTSASAGVQSRRSSTTPSPSSSSSVPFKRVSNGRLNGARPPPVSMTSRRRTMTPTTTPTSQGQFAQQQQQQPANEQPTQSVGQAKVVDNQPVIQQHHPPVGRTRTLSETTGARPAPVVHGHGYSSSISSLNGLSKLTSNSLSTAPSAGAGSSSSSSKPSARKVQNVQTVMSTATLTSTSTRRGSALPQIPTVRPGPAVVVVNTVQTAQQAQPPVLVSVPPKERQEQEKAAKTPLQGVAAAPTGPPKHPVTGVSTNGGRGSPAQSITAPSPSFPAMARTQSGGSVRRNAPSPTASLNGRTSPAQARIGVPSTAGTVATSAPSAFARLHPSMHTPWPVTSATAPVIGEPAGRPSSDSSRSSTGSSSSNSSGGDDEVEVEVEIHIGSKQQDKGKAKEVGVYAQPTIATTDNGQQDMLSSSDDDLSDIVPVRRVQNTTTPTATMTRPVPEAVMRTKLKEAEKALPPLPPPSVHRKKSKWKSATEATSTFSAKAVSIASGLQSNITKKIVKAAIGTRRKAVPSIQDMPSELWSQIFLWCLPQSPSSSSSASPEEPMYMEPSSTCVPLLLCQVNRTWRFAAISTPGLWSSLSLRLHGQPNWLHFTKSWLERAANLPLSLHISWGPDKDLEAHDDVLDYLIFKANQWKHIRLSVSKEITVWQSHGFPSRVRKLLGKKMALLKSLEVATSLSSAISSIEVQKVAPGLRHLRLMDSAIDPLKFVSASWVQLTGLQSAYVLEVPQALTILHRCPNMVHFDVCVGSSPLVEPTKTRKIIRTAQLKVLIVRETTPYAVDGFLRSLELPGVEEVYIKAETWSIYEEYGWSTDELLHLLTRSNQPKGRLGARLRKLSVFDLEWDQGDMREFIEEVPSVGVIEVKGRQEKQARLIPCRR</sequence>
<organism evidence="2 3">
    <name type="scientific">Panaeolus cyanescens</name>
    <dbReference type="NCBI Taxonomy" id="181874"/>
    <lineage>
        <taxon>Eukaryota</taxon>
        <taxon>Fungi</taxon>
        <taxon>Dikarya</taxon>
        <taxon>Basidiomycota</taxon>
        <taxon>Agaricomycotina</taxon>
        <taxon>Agaricomycetes</taxon>
        <taxon>Agaricomycetidae</taxon>
        <taxon>Agaricales</taxon>
        <taxon>Agaricineae</taxon>
        <taxon>Galeropsidaceae</taxon>
        <taxon>Panaeolus</taxon>
    </lineage>
</organism>
<feature type="compositionally biased region" description="Basic and acidic residues" evidence="1">
    <location>
        <begin position="727"/>
        <end position="743"/>
    </location>
</feature>
<feature type="compositionally biased region" description="Basic and acidic residues" evidence="1">
    <location>
        <begin position="569"/>
        <end position="579"/>
    </location>
</feature>
<keyword evidence="3" id="KW-1185">Reference proteome</keyword>
<feature type="compositionally biased region" description="Pro residues" evidence="1">
    <location>
        <begin position="59"/>
        <end position="71"/>
    </location>
</feature>
<feature type="region of interest" description="Disordered" evidence="1">
    <location>
        <begin position="568"/>
        <end position="663"/>
    </location>
</feature>
<proteinExistence type="predicted"/>
<dbReference type="OrthoDB" id="3038759at2759"/>
<accession>A0A409V8W3</accession>
<feature type="region of interest" description="Disordered" evidence="1">
    <location>
        <begin position="488"/>
        <end position="514"/>
    </location>
</feature>
<feature type="compositionally biased region" description="Low complexity" evidence="1">
    <location>
        <begin position="268"/>
        <end position="278"/>
    </location>
</feature>
<feature type="compositionally biased region" description="Low complexity" evidence="1">
    <location>
        <begin position="701"/>
        <end position="718"/>
    </location>
</feature>
<evidence type="ECO:0000313" key="3">
    <source>
        <dbReference type="Proteomes" id="UP000284842"/>
    </source>
</evidence>
<feature type="compositionally biased region" description="Low complexity" evidence="1">
    <location>
        <begin position="47"/>
        <end position="58"/>
    </location>
</feature>
<dbReference type="EMBL" id="NHTK01006133">
    <property type="protein sequence ID" value="PPQ63043.1"/>
    <property type="molecule type" value="Genomic_DNA"/>
</dbReference>